<gene>
    <name evidence="2" type="ORF">C5615_22755</name>
</gene>
<dbReference type="EMBL" id="PUIQ01000030">
    <property type="protein sequence ID" value="PQP15500.1"/>
    <property type="molecule type" value="Genomic_DNA"/>
</dbReference>
<dbReference type="AlphaFoldDB" id="A0A2S8IL48"/>
<protein>
    <submittedName>
        <fullName evidence="2">Uncharacterized protein</fullName>
    </submittedName>
</protein>
<proteinExistence type="predicted"/>
<keyword evidence="1" id="KW-1133">Transmembrane helix</keyword>
<name>A0A2S8IL48_BURCE</name>
<accession>A0A2S8IL48</accession>
<dbReference type="Proteomes" id="UP000238206">
    <property type="component" value="Unassembled WGS sequence"/>
</dbReference>
<sequence length="68" mass="7441">MLCPPHSLQCKLRAAHASPMCTVSKTNVMPTLSALGHRILSHKRDWYPLAALAALYLIAGAITPEFRV</sequence>
<evidence type="ECO:0000313" key="2">
    <source>
        <dbReference type="EMBL" id="PQP15500.1"/>
    </source>
</evidence>
<organism evidence="2 3">
    <name type="scientific">Burkholderia cepacia</name>
    <name type="common">Pseudomonas cepacia</name>
    <dbReference type="NCBI Taxonomy" id="292"/>
    <lineage>
        <taxon>Bacteria</taxon>
        <taxon>Pseudomonadati</taxon>
        <taxon>Pseudomonadota</taxon>
        <taxon>Betaproteobacteria</taxon>
        <taxon>Burkholderiales</taxon>
        <taxon>Burkholderiaceae</taxon>
        <taxon>Burkholderia</taxon>
        <taxon>Burkholderia cepacia complex</taxon>
    </lineage>
</organism>
<keyword evidence="1" id="KW-0812">Transmembrane</keyword>
<evidence type="ECO:0000256" key="1">
    <source>
        <dbReference type="SAM" id="Phobius"/>
    </source>
</evidence>
<comment type="caution">
    <text evidence="2">The sequence shown here is derived from an EMBL/GenBank/DDBJ whole genome shotgun (WGS) entry which is preliminary data.</text>
</comment>
<evidence type="ECO:0000313" key="3">
    <source>
        <dbReference type="Proteomes" id="UP000238206"/>
    </source>
</evidence>
<feature type="transmembrane region" description="Helical" evidence="1">
    <location>
        <begin position="46"/>
        <end position="63"/>
    </location>
</feature>
<keyword evidence="1" id="KW-0472">Membrane</keyword>
<reference evidence="2 3" key="1">
    <citation type="submission" date="2018-02" db="EMBL/GenBank/DDBJ databases">
        <title>Draft genome sequencing of Burkholderia cepacia Y14-15.</title>
        <authorList>
            <person name="Zheng B.-X."/>
        </authorList>
    </citation>
    <scope>NUCLEOTIDE SEQUENCE [LARGE SCALE GENOMIC DNA]</scope>
    <source>
        <strain evidence="2 3">Y14-15</strain>
    </source>
</reference>